<accession>A0ACC0BXT7</accession>
<gene>
    <name evidence="1" type="ORF">M9H77_08331</name>
</gene>
<evidence type="ECO:0000313" key="2">
    <source>
        <dbReference type="Proteomes" id="UP001060085"/>
    </source>
</evidence>
<keyword evidence="2" id="KW-1185">Reference proteome</keyword>
<dbReference type="Proteomes" id="UP001060085">
    <property type="component" value="Linkage Group LG02"/>
</dbReference>
<comment type="caution">
    <text evidence="1">The sequence shown here is derived from an EMBL/GenBank/DDBJ whole genome shotgun (WGS) entry which is preliminary data.</text>
</comment>
<name>A0ACC0BXT7_CATRO</name>
<reference evidence="2" key="1">
    <citation type="journal article" date="2023" name="Nat. Plants">
        <title>Single-cell RNA sequencing provides a high-resolution roadmap for understanding the multicellular compartmentation of specialized metabolism.</title>
        <authorList>
            <person name="Sun S."/>
            <person name="Shen X."/>
            <person name="Li Y."/>
            <person name="Li Y."/>
            <person name="Wang S."/>
            <person name="Li R."/>
            <person name="Zhang H."/>
            <person name="Shen G."/>
            <person name="Guo B."/>
            <person name="Wei J."/>
            <person name="Xu J."/>
            <person name="St-Pierre B."/>
            <person name="Chen S."/>
            <person name="Sun C."/>
        </authorList>
    </citation>
    <scope>NUCLEOTIDE SEQUENCE [LARGE SCALE GENOMIC DNA]</scope>
</reference>
<evidence type="ECO:0000313" key="1">
    <source>
        <dbReference type="EMBL" id="KAI5677381.1"/>
    </source>
</evidence>
<protein>
    <submittedName>
        <fullName evidence="1">Uncharacterized protein</fullName>
    </submittedName>
</protein>
<organism evidence="1 2">
    <name type="scientific">Catharanthus roseus</name>
    <name type="common">Madagascar periwinkle</name>
    <name type="synonym">Vinca rosea</name>
    <dbReference type="NCBI Taxonomy" id="4058"/>
    <lineage>
        <taxon>Eukaryota</taxon>
        <taxon>Viridiplantae</taxon>
        <taxon>Streptophyta</taxon>
        <taxon>Embryophyta</taxon>
        <taxon>Tracheophyta</taxon>
        <taxon>Spermatophyta</taxon>
        <taxon>Magnoliopsida</taxon>
        <taxon>eudicotyledons</taxon>
        <taxon>Gunneridae</taxon>
        <taxon>Pentapetalae</taxon>
        <taxon>asterids</taxon>
        <taxon>lamiids</taxon>
        <taxon>Gentianales</taxon>
        <taxon>Apocynaceae</taxon>
        <taxon>Rauvolfioideae</taxon>
        <taxon>Vinceae</taxon>
        <taxon>Catharanthinae</taxon>
        <taxon>Catharanthus</taxon>
    </lineage>
</organism>
<proteinExistence type="predicted"/>
<sequence>MTLLMPVCRNILSKPPISIILLKKLKSTKNPPQLPSPNPATRRCRKRHCRSPAGSPTDADILFFKKKLIGKLWSSYFASCRRSPVVTARIAGMAVKFRSPLAF</sequence>
<dbReference type="EMBL" id="CM044702">
    <property type="protein sequence ID" value="KAI5677381.1"/>
    <property type="molecule type" value="Genomic_DNA"/>
</dbReference>